<evidence type="ECO:0000313" key="3">
    <source>
        <dbReference type="Proteomes" id="UP001597012"/>
    </source>
</evidence>
<dbReference type="PIRSF" id="PIRSF002746">
    <property type="entry name" value="Gluconate_transporter"/>
    <property type="match status" value="1"/>
</dbReference>
<feature type="transmembrane region" description="Helical" evidence="1">
    <location>
        <begin position="421"/>
        <end position="443"/>
    </location>
</feature>
<feature type="transmembrane region" description="Helical" evidence="1">
    <location>
        <begin position="224"/>
        <end position="243"/>
    </location>
</feature>
<name>A0ABW3B8D5_9FLAO</name>
<feature type="transmembrane region" description="Helical" evidence="1">
    <location>
        <begin position="133"/>
        <end position="153"/>
    </location>
</feature>
<dbReference type="EMBL" id="JBHTHY010000024">
    <property type="protein sequence ID" value="MFD0799392.1"/>
    <property type="molecule type" value="Genomic_DNA"/>
</dbReference>
<feature type="transmembrane region" description="Helical" evidence="1">
    <location>
        <begin position="255"/>
        <end position="278"/>
    </location>
</feature>
<feature type="transmembrane region" description="Helical" evidence="1">
    <location>
        <begin position="58"/>
        <end position="77"/>
    </location>
</feature>
<dbReference type="InterPro" id="IPR003474">
    <property type="entry name" value="Glcn_transporter"/>
</dbReference>
<dbReference type="NCBIfam" id="TIGR00791">
    <property type="entry name" value="gntP"/>
    <property type="match status" value="1"/>
</dbReference>
<keyword evidence="1" id="KW-0472">Membrane</keyword>
<organism evidence="2 3">
    <name type="scientific">Maribacter chungangensis</name>
    <dbReference type="NCBI Taxonomy" id="1069117"/>
    <lineage>
        <taxon>Bacteria</taxon>
        <taxon>Pseudomonadati</taxon>
        <taxon>Bacteroidota</taxon>
        <taxon>Flavobacteriia</taxon>
        <taxon>Flavobacteriales</taxon>
        <taxon>Flavobacteriaceae</taxon>
        <taxon>Maribacter</taxon>
    </lineage>
</organism>
<feature type="transmembrane region" description="Helical" evidence="1">
    <location>
        <begin position="380"/>
        <end position="400"/>
    </location>
</feature>
<evidence type="ECO:0000313" key="2">
    <source>
        <dbReference type="EMBL" id="MFD0799392.1"/>
    </source>
</evidence>
<keyword evidence="1" id="KW-0812">Transmembrane</keyword>
<evidence type="ECO:0000256" key="1">
    <source>
        <dbReference type="SAM" id="Phobius"/>
    </source>
</evidence>
<feature type="transmembrane region" description="Helical" evidence="1">
    <location>
        <begin position="298"/>
        <end position="316"/>
    </location>
</feature>
<feature type="transmembrane region" description="Helical" evidence="1">
    <location>
        <begin position="27"/>
        <end position="46"/>
    </location>
</feature>
<feature type="transmembrane region" description="Helical" evidence="1">
    <location>
        <begin position="328"/>
        <end position="349"/>
    </location>
</feature>
<dbReference type="PANTHER" id="PTHR30354">
    <property type="entry name" value="GNT FAMILY GLUCONATE TRANSPORTER"/>
    <property type="match status" value="1"/>
</dbReference>
<reference evidence="3" key="1">
    <citation type="journal article" date="2019" name="Int. J. Syst. Evol. Microbiol.">
        <title>The Global Catalogue of Microorganisms (GCM) 10K type strain sequencing project: providing services to taxonomists for standard genome sequencing and annotation.</title>
        <authorList>
            <consortium name="The Broad Institute Genomics Platform"/>
            <consortium name="The Broad Institute Genome Sequencing Center for Infectious Disease"/>
            <person name="Wu L."/>
            <person name="Ma J."/>
        </authorList>
    </citation>
    <scope>NUCLEOTIDE SEQUENCE [LARGE SCALE GENOMIC DNA]</scope>
    <source>
        <strain evidence="3">CCUG 61948</strain>
    </source>
</reference>
<comment type="caution">
    <text evidence="2">The sequence shown here is derived from an EMBL/GenBank/DDBJ whole genome shotgun (WGS) entry which is preliminary data.</text>
</comment>
<feature type="transmembrane region" description="Helical" evidence="1">
    <location>
        <begin position="173"/>
        <end position="193"/>
    </location>
</feature>
<dbReference type="Pfam" id="PF02447">
    <property type="entry name" value="GntP_permease"/>
    <property type="match status" value="1"/>
</dbReference>
<dbReference type="RefSeq" id="WP_379936364.1">
    <property type="nucleotide sequence ID" value="NZ_JBHTHY010000024.1"/>
</dbReference>
<proteinExistence type="predicted"/>
<dbReference type="PANTHER" id="PTHR30354:SF11">
    <property type="entry name" value="PERMEASE"/>
    <property type="match status" value="1"/>
</dbReference>
<feature type="transmembrane region" description="Helical" evidence="1">
    <location>
        <begin position="356"/>
        <end position="374"/>
    </location>
</feature>
<gene>
    <name evidence="2" type="ORF">ACFQZJ_18110</name>
</gene>
<accession>A0ABW3B8D5</accession>
<keyword evidence="1" id="KW-1133">Transmembrane helix</keyword>
<protein>
    <submittedName>
        <fullName evidence="2">GntP family permease</fullName>
    </submittedName>
</protein>
<feature type="transmembrane region" description="Helical" evidence="1">
    <location>
        <begin position="97"/>
        <end position="121"/>
    </location>
</feature>
<keyword evidence="3" id="KW-1185">Reference proteome</keyword>
<sequence>MLLVLLLLSVLIIVLLTAKLHIHPFLALLVASLFYGLTTGMPLDVLITSIESGFGDTLGKIGLVILLGVLIGAFLEQTGAAYKMAESVLRIIGKKNVHAAMGILGYIVSIPVFADSGFIILNPLNKSLSKKAGLSIAGTSIALILGLMLTHVMVPPTPGPIAAAGILDADIGLVMLLGIVVSLLSLIVAIVFAKKVASKTYIDPNPDLTEEDIIEKTKTAPSTFTSFLPIVVPILLIISKSMILFNIPEDAKDGFVIQLISFIGSPLIALIIGVLLAFTLPKKFDIAMLSEAGWTGKALKSASTILLITGAGGIFGKILQNSGIGDSMALLFDGVLIGIWLPFLLSAAIKTAQGSSTVALITTASIMAPLMSGLGFDSEMLKALVVIAIGAGGLVVPHANDSSFWVVTQLTGMNVKTGYKLYTRGALLVGVFAALVVFCISLFA</sequence>
<dbReference type="Proteomes" id="UP001597012">
    <property type="component" value="Unassembled WGS sequence"/>
</dbReference>